<reference evidence="1 2" key="1">
    <citation type="submission" date="2019-05" db="EMBL/GenBank/DDBJ databases">
        <title>The genome sequence of the first Camelpox virus case diagnosed in Israel.</title>
        <authorList>
            <person name="Israeli O."/>
            <person name="Cohen-Gihon I."/>
            <person name="Shifman O."/>
            <person name="Paran N."/>
            <person name="Melamed S."/>
            <person name="Laskar-Levy O."/>
            <person name="Zvi A."/>
            <person name="Beth-Din A."/>
        </authorList>
    </citation>
    <scope>NUCLEOTIDE SEQUENCE [LARGE SCALE GENOMIC DNA]</scope>
    <source>
        <strain evidence="1 2">Negev2016</strain>
    </source>
</reference>
<sequence>MQRLRDRIMDLDRQLNECKRNGNGTSSEEVNRLKGNNQRVGEIYGVRSPSKRLL</sequence>
<accession>A0A4Y5N0Y3</accession>
<gene>
    <name evidence="1" type="ORF">FGHELIBC_00156</name>
</gene>
<evidence type="ECO:0000313" key="1">
    <source>
        <dbReference type="EMBL" id="QCW07457.1"/>
    </source>
</evidence>
<dbReference type="InterPro" id="IPR007596">
    <property type="entry name" value="Pox_A_type_inc"/>
</dbReference>
<evidence type="ECO:0000313" key="2">
    <source>
        <dbReference type="Proteomes" id="UP000317975"/>
    </source>
</evidence>
<dbReference type="EMBL" id="MK910851">
    <property type="protein sequence ID" value="QCW07457.1"/>
    <property type="molecule type" value="Genomic_DNA"/>
</dbReference>
<dbReference type="Proteomes" id="UP000317975">
    <property type="component" value="Segment"/>
</dbReference>
<dbReference type="Pfam" id="PF04508">
    <property type="entry name" value="Pox_A_type_inc"/>
    <property type="match status" value="1"/>
</dbReference>
<evidence type="ECO:0008006" key="3">
    <source>
        <dbReference type="Google" id="ProtNLM"/>
    </source>
</evidence>
<proteinExistence type="predicted"/>
<name>A0A4Y5N0Y3_9POXV</name>
<organism evidence="1 2">
    <name type="scientific">Camelpox virus</name>
    <dbReference type="NCBI Taxonomy" id="28873"/>
    <lineage>
        <taxon>Viruses</taxon>
        <taxon>Varidnaviria</taxon>
        <taxon>Bamfordvirae</taxon>
        <taxon>Nucleocytoviricota</taxon>
        <taxon>Pokkesviricetes</taxon>
        <taxon>Chitovirales</taxon>
        <taxon>Poxviridae</taxon>
        <taxon>Chordopoxvirinae</taxon>
        <taxon>Orthopoxvirus</taxon>
        <taxon>Orthopoxvirus camelpox</taxon>
    </lineage>
</organism>
<dbReference type="GO" id="GO:0016032">
    <property type="term" value="P:viral process"/>
    <property type="evidence" value="ECO:0007669"/>
    <property type="project" value="InterPro"/>
</dbReference>
<protein>
    <recommendedName>
        <fullName evidence="3">ATI</fullName>
    </recommendedName>
</protein>